<comment type="caution">
    <text evidence="5">The sequence shown here is derived from an EMBL/GenBank/DDBJ whole genome shotgun (WGS) entry which is preliminary data.</text>
</comment>
<keyword evidence="6" id="KW-1185">Reference proteome</keyword>
<organism evidence="5 6">
    <name type="scientific">Methanoculleus methanifontis</name>
    <dbReference type="NCBI Taxonomy" id="2584086"/>
    <lineage>
        <taxon>Archaea</taxon>
        <taxon>Methanobacteriati</taxon>
        <taxon>Methanobacteriota</taxon>
        <taxon>Stenosarchaea group</taxon>
        <taxon>Methanomicrobia</taxon>
        <taxon>Methanomicrobiales</taxon>
        <taxon>Methanomicrobiaceae</taxon>
        <taxon>Methanoculleus</taxon>
    </lineage>
</organism>
<dbReference type="Gene3D" id="3.90.220.20">
    <property type="entry name" value="DNA methylase specificity domains"/>
    <property type="match status" value="2"/>
</dbReference>
<feature type="domain" description="Type I restriction modification DNA specificity" evidence="4">
    <location>
        <begin position="302"/>
        <end position="440"/>
    </location>
</feature>
<dbReference type="InterPro" id="IPR044946">
    <property type="entry name" value="Restrct_endonuc_typeI_TRD_sf"/>
</dbReference>
<dbReference type="CDD" id="cd17261">
    <property type="entry name" value="RMtype1_S_EcoKI-TRD2-CR2_like"/>
    <property type="match status" value="1"/>
</dbReference>
<evidence type="ECO:0000256" key="1">
    <source>
        <dbReference type="ARBA" id="ARBA00010923"/>
    </source>
</evidence>
<dbReference type="PANTHER" id="PTHR43140:SF1">
    <property type="entry name" value="TYPE I RESTRICTION ENZYME ECOKI SPECIFICITY SUBUNIT"/>
    <property type="match status" value="1"/>
</dbReference>
<protein>
    <recommendedName>
        <fullName evidence="4">Type I restriction modification DNA specificity domain-containing protein</fullName>
    </recommendedName>
</protein>
<evidence type="ECO:0000313" key="6">
    <source>
        <dbReference type="Proteomes" id="UP001168423"/>
    </source>
</evidence>
<comment type="similarity">
    <text evidence="1">Belongs to the type-I restriction system S methylase family.</text>
</comment>
<name>A0ABT8LZY0_9EURY</name>
<dbReference type="Pfam" id="PF01420">
    <property type="entry name" value="Methylase_S"/>
    <property type="match status" value="2"/>
</dbReference>
<evidence type="ECO:0000259" key="4">
    <source>
        <dbReference type="Pfam" id="PF01420"/>
    </source>
</evidence>
<sequence length="508" mass="57172">MPERSEVPEGWEYANLGTVAELISGSGFPLEYQEKTGQKYPFYKVGNLGEVKSGQYLTESKHTISEDTASELRAKIIPKDSIVFAKIGMAIALNRRRLIGVPSCIDNNMMAAVPNTSILSQYLLRFLETIDFMQYSQATTVPSLRRTDLAEIKVPLPPLAEQHRIVAAIEALFARLDAANARLERVPGILKQFRQAVLAAACDGRLTEDWRAENPNRENGSVIISRIVAERKHQSVIGNKNKERIVTPKIIQNGYEEYFEIPSSWLWVNFGTVLGEIKNGISIKPHNDPPGDRILRISALRARNVNLSDYRYLRNSEIHIKSYQLEDNDLLFTRYSGSEEFVGICGLVRGLKDNVILYPDKLIRVRFDHQQILPNYVELFYLNGFARQMIIDSSKSSAGQRGISGKNIRDLPLALPPLPEQHEIVRRVDALFALADRIEAEVAAARAKTETMRQSILARAFSGRLVPTEAELARREGREYEPASVLLERIRSGERAKKAGKESQSTLT</sequence>
<dbReference type="PANTHER" id="PTHR43140">
    <property type="entry name" value="TYPE-1 RESTRICTION ENZYME ECOKI SPECIFICITY PROTEIN"/>
    <property type="match status" value="1"/>
</dbReference>
<dbReference type="InterPro" id="IPR051212">
    <property type="entry name" value="Type-I_RE_S_subunit"/>
</dbReference>
<dbReference type="SUPFAM" id="SSF116734">
    <property type="entry name" value="DNA methylase specificity domain"/>
    <property type="match status" value="2"/>
</dbReference>
<accession>A0ABT8LZY0</accession>
<dbReference type="EMBL" id="VCYI01000004">
    <property type="protein sequence ID" value="MDN7012339.1"/>
    <property type="molecule type" value="Genomic_DNA"/>
</dbReference>
<feature type="domain" description="Type I restriction modification DNA specificity" evidence="4">
    <location>
        <begin position="8"/>
        <end position="184"/>
    </location>
</feature>
<dbReference type="RefSeq" id="WP_301676930.1">
    <property type="nucleotide sequence ID" value="NZ_VCYI01000004.1"/>
</dbReference>
<evidence type="ECO:0000256" key="2">
    <source>
        <dbReference type="ARBA" id="ARBA00022747"/>
    </source>
</evidence>
<dbReference type="InterPro" id="IPR000055">
    <property type="entry name" value="Restrct_endonuc_typeI_TRD"/>
</dbReference>
<gene>
    <name evidence="5" type="ORF">FGW20_04645</name>
</gene>
<evidence type="ECO:0000256" key="3">
    <source>
        <dbReference type="ARBA" id="ARBA00023125"/>
    </source>
</evidence>
<keyword evidence="2" id="KW-0680">Restriction system</keyword>
<proteinExistence type="inferred from homology"/>
<reference evidence="5" key="1">
    <citation type="submission" date="2019-05" db="EMBL/GenBank/DDBJ databases">
        <title>Isolation and characterization of methanogens from the cold seep sediment at Four-Way Closure Ridge.</title>
        <authorList>
            <person name="You Y.-T."/>
            <person name="Chen S.-C."/>
            <person name="Zhang W.-L."/>
            <person name="Lai M.-C."/>
        </authorList>
    </citation>
    <scope>NUCLEOTIDE SEQUENCE</scope>
    <source>
        <strain evidence="5">FWC-SCC3</strain>
    </source>
</reference>
<dbReference type="Proteomes" id="UP001168423">
    <property type="component" value="Unassembled WGS sequence"/>
</dbReference>
<dbReference type="CDD" id="cd17250">
    <property type="entry name" value="RMtype1_S_Eco4255II_TRD2-CR2_like"/>
    <property type="match status" value="1"/>
</dbReference>
<keyword evidence="3" id="KW-0238">DNA-binding</keyword>
<evidence type="ECO:0000313" key="5">
    <source>
        <dbReference type="EMBL" id="MDN7012339.1"/>
    </source>
</evidence>